<feature type="signal peptide" evidence="3">
    <location>
        <begin position="1"/>
        <end position="20"/>
    </location>
</feature>
<dbReference type="SUPFAM" id="SSF110296">
    <property type="entry name" value="Oligoxyloglucan reducing end-specific cellobiohydrolase"/>
    <property type="match status" value="1"/>
</dbReference>
<keyword evidence="3" id="KW-0732">Signal</keyword>
<dbReference type="InterPro" id="IPR015943">
    <property type="entry name" value="WD40/YVTN_repeat-like_dom_sf"/>
</dbReference>
<feature type="domain" description="Photosynthesis system II assembly factor Ycf48/Hcf136-like" evidence="4">
    <location>
        <begin position="102"/>
        <end position="219"/>
    </location>
</feature>
<keyword evidence="1" id="KW-0602">Photosynthesis</keyword>
<dbReference type="Gene3D" id="2.130.10.10">
    <property type="entry name" value="YVTN repeat-like/Quinoprotein amine dehydrogenase"/>
    <property type="match status" value="2"/>
</dbReference>
<comment type="caution">
    <text evidence="6">The sequence shown here is derived from an EMBL/GenBank/DDBJ whole genome shotgun (WGS) entry which is preliminary data.</text>
</comment>
<protein>
    <recommendedName>
        <fullName evidence="8">T9SS C-terminal target domain-containing protein</fullName>
    </recommendedName>
</protein>
<feature type="chain" id="PRO_5046183266" description="T9SS C-terminal target domain-containing protein" evidence="3">
    <location>
        <begin position="21"/>
        <end position="440"/>
    </location>
</feature>
<feature type="domain" description="Secretion system C-terminal sorting" evidence="5">
    <location>
        <begin position="363"/>
        <end position="439"/>
    </location>
</feature>
<accession>A0ABQ1U6R7</accession>
<keyword evidence="7" id="KW-1185">Reference proteome</keyword>
<dbReference type="RefSeq" id="WP_188814074.1">
    <property type="nucleotide sequence ID" value="NZ_BMHT01000003.1"/>
</dbReference>
<sequence>MKKPLLLIAGLVLTSFAAQAQWVLQPFTFSDPFQVAYNLDAVDANVVWAAGNDLIEGTANQYARTANGGTSWTTGTIANLTSAETITGIAGVNATTALVCVTTGTTGRILKTVNGGTTWTVQSTAGQFAGPSSFPNFISFFSATEGICVGDPPTGTAFEIYTTADAGTTWTRVPVANVPAAQAGETGIVKNFAVLGNSCWFSTTNGRVYYSSNKGQTWAVGNSGLNTSGDLAFTDASNGIMVTGDLGGSAHTIARTTNGGATWTRVTFTGTVHGEVSGVPGTNEILSVGLLDDFGSSYSRNGGLTWTTLETTRDHASLDVVSPTVAWSGALDIDNVAGIGVYKLNSTVLGNSKDVALQNGLSVYPNPSADGQFTVQLASGLSAEAKVEVFDALGRNVYAQSVKAAAKPVFSLDLARQSAGVYTLQVKTNGGVAQQKLVVQ</sequence>
<evidence type="ECO:0008006" key="8">
    <source>
        <dbReference type="Google" id="ProtNLM"/>
    </source>
</evidence>
<evidence type="ECO:0000259" key="5">
    <source>
        <dbReference type="Pfam" id="PF18962"/>
    </source>
</evidence>
<dbReference type="Pfam" id="PF14870">
    <property type="entry name" value="PSII_BNR"/>
    <property type="match status" value="1"/>
</dbReference>
<reference evidence="7" key="1">
    <citation type="journal article" date="2019" name="Int. J. Syst. Evol. Microbiol.">
        <title>The Global Catalogue of Microorganisms (GCM) 10K type strain sequencing project: providing services to taxonomists for standard genome sequencing and annotation.</title>
        <authorList>
            <consortium name="The Broad Institute Genomics Platform"/>
            <consortium name="The Broad Institute Genome Sequencing Center for Infectious Disease"/>
            <person name="Wu L."/>
            <person name="Ma J."/>
        </authorList>
    </citation>
    <scope>NUCLEOTIDE SEQUENCE [LARGE SCALE GENOMIC DNA]</scope>
    <source>
        <strain evidence="7">CGMCC 1.15197</strain>
    </source>
</reference>
<name>A0ABQ1U6R7_9BACT</name>
<proteinExistence type="predicted"/>
<gene>
    <name evidence="6" type="ORF">GCM10011383_22490</name>
</gene>
<dbReference type="Proteomes" id="UP000632273">
    <property type="component" value="Unassembled WGS sequence"/>
</dbReference>
<dbReference type="PANTHER" id="PTHR47199:SF2">
    <property type="entry name" value="PHOTOSYSTEM II STABILITY_ASSEMBLY FACTOR HCF136, CHLOROPLASTIC"/>
    <property type="match status" value="1"/>
</dbReference>
<dbReference type="CDD" id="cd15482">
    <property type="entry name" value="Sialidase_non-viral"/>
    <property type="match status" value="1"/>
</dbReference>
<dbReference type="InterPro" id="IPR026444">
    <property type="entry name" value="Secre_tail"/>
</dbReference>
<organism evidence="6 7">
    <name type="scientific">Hymenobacter cavernae</name>
    <dbReference type="NCBI Taxonomy" id="2044852"/>
    <lineage>
        <taxon>Bacteria</taxon>
        <taxon>Pseudomonadati</taxon>
        <taxon>Bacteroidota</taxon>
        <taxon>Cytophagia</taxon>
        <taxon>Cytophagales</taxon>
        <taxon>Hymenobacteraceae</taxon>
        <taxon>Hymenobacter</taxon>
    </lineage>
</organism>
<dbReference type="InterPro" id="IPR028203">
    <property type="entry name" value="PSII_CF48-like_dom"/>
</dbReference>
<evidence type="ECO:0000256" key="2">
    <source>
        <dbReference type="ARBA" id="ARBA00023276"/>
    </source>
</evidence>
<dbReference type="PANTHER" id="PTHR47199">
    <property type="entry name" value="PHOTOSYSTEM II STABILITY/ASSEMBLY FACTOR HCF136, CHLOROPLASTIC"/>
    <property type="match status" value="1"/>
</dbReference>
<dbReference type="EMBL" id="BMHT01000003">
    <property type="protein sequence ID" value="GGF10789.1"/>
    <property type="molecule type" value="Genomic_DNA"/>
</dbReference>
<keyword evidence="2" id="KW-0604">Photosystem II</keyword>
<evidence type="ECO:0000256" key="3">
    <source>
        <dbReference type="SAM" id="SignalP"/>
    </source>
</evidence>
<dbReference type="Pfam" id="PF18962">
    <property type="entry name" value="Por_Secre_tail"/>
    <property type="match status" value="1"/>
</dbReference>
<evidence type="ECO:0000259" key="4">
    <source>
        <dbReference type="Pfam" id="PF14870"/>
    </source>
</evidence>
<evidence type="ECO:0000313" key="7">
    <source>
        <dbReference type="Proteomes" id="UP000632273"/>
    </source>
</evidence>
<dbReference type="NCBIfam" id="TIGR04183">
    <property type="entry name" value="Por_Secre_tail"/>
    <property type="match status" value="1"/>
</dbReference>
<evidence type="ECO:0000313" key="6">
    <source>
        <dbReference type="EMBL" id="GGF10789.1"/>
    </source>
</evidence>
<evidence type="ECO:0000256" key="1">
    <source>
        <dbReference type="ARBA" id="ARBA00022531"/>
    </source>
</evidence>